<sequence>MNPPSPPPNLSQSTTTTPHYNPFPTPTPHYKTFVSPNNGYLGYHRFRGEIESSDNECESIVPHLNPVSSPINELRMLRLNSSFPSFSPTGDLIAFNPDFDSKVGLDFVKSDGSKRWSLLKGRTTFYNSWSPTEKNVIFTSIGPIFDPVKVAMQIARVPFNLEQLEDDVIDVKAEIKILTREETGNDVFSSCSTDGKRLVFRSGWPGHKNLYILDVVDGEFKSEGGIWQLTDGEWIDTMSCWSPDGKLITFSSNWHNPANVDAFSIYVRCSNGSDVRRIYVAGDEGSEEVDRWVVRGGGGGLREIRWW</sequence>
<reference evidence="3" key="2">
    <citation type="submission" date="2017-02" db="EMBL/GenBank/DDBJ databases">
        <title>Sunflower complete genome.</title>
        <authorList>
            <person name="Langlade N."/>
            <person name="Munos S."/>
        </authorList>
    </citation>
    <scope>NUCLEOTIDE SEQUENCE [LARGE SCALE GENOMIC DNA]</scope>
    <source>
        <tissue evidence="3">Leaves</tissue>
    </source>
</reference>
<dbReference type="EMBL" id="MNCJ02000327">
    <property type="protein sequence ID" value="KAF5777514.1"/>
    <property type="molecule type" value="Genomic_DNA"/>
</dbReference>
<keyword evidence="3" id="KW-0378">Hydrolase</keyword>
<proteinExistence type="predicted"/>
<dbReference type="OrthoDB" id="43744at2759"/>
<evidence type="ECO:0000313" key="3">
    <source>
        <dbReference type="EMBL" id="OTG04750.1"/>
    </source>
</evidence>
<dbReference type="InterPro" id="IPR011659">
    <property type="entry name" value="WD40"/>
</dbReference>
<reference evidence="2 4" key="1">
    <citation type="journal article" date="2017" name="Nature">
        <title>The sunflower genome provides insights into oil metabolism, flowering and Asterid evolution.</title>
        <authorList>
            <person name="Badouin H."/>
            <person name="Gouzy J."/>
            <person name="Grassa C.J."/>
            <person name="Murat F."/>
            <person name="Staton S.E."/>
            <person name="Cottret L."/>
            <person name="Lelandais-Briere C."/>
            <person name="Owens G.L."/>
            <person name="Carrere S."/>
            <person name="Mayjonade B."/>
            <person name="Legrand L."/>
            <person name="Gill N."/>
            <person name="Kane N.C."/>
            <person name="Bowers J.E."/>
            <person name="Hubner S."/>
            <person name="Bellec A."/>
            <person name="Berard A."/>
            <person name="Berges H."/>
            <person name="Blanchet N."/>
            <person name="Boniface M.C."/>
            <person name="Brunel D."/>
            <person name="Catrice O."/>
            <person name="Chaidir N."/>
            <person name="Claudel C."/>
            <person name="Donnadieu C."/>
            <person name="Faraut T."/>
            <person name="Fievet G."/>
            <person name="Helmstetter N."/>
            <person name="King M."/>
            <person name="Knapp S.J."/>
            <person name="Lai Z."/>
            <person name="Le Paslier M.C."/>
            <person name="Lippi Y."/>
            <person name="Lorenzon L."/>
            <person name="Mandel J.R."/>
            <person name="Marage G."/>
            <person name="Marchand G."/>
            <person name="Marquand E."/>
            <person name="Bret-Mestries E."/>
            <person name="Morien E."/>
            <person name="Nambeesan S."/>
            <person name="Nguyen T."/>
            <person name="Pegot-Espagnet P."/>
            <person name="Pouilly N."/>
            <person name="Raftis F."/>
            <person name="Sallet E."/>
            <person name="Schiex T."/>
            <person name="Thomas J."/>
            <person name="Vandecasteele C."/>
            <person name="Vares D."/>
            <person name="Vear F."/>
            <person name="Vautrin S."/>
            <person name="Crespi M."/>
            <person name="Mangin B."/>
            <person name="Burke J.M."/>
            <person name="Salse J."/>
            <person name="Munos S."/>
            <person name="Vincourt P."/>
            <person name="Rieseberg L.H."/>
            <person name="Langlade N.B."/>
        </authorList>
    </citation>
    <scope>NUCLEOTIDE SEQUENCE [LARGE SCALE GENOMIC DNA]</scope>
    <source>
        <strain evidence="4">cv. SF193</strain>
        <tissue evidence="2">Leaves</tissue>
    </source>
</reference>
<evidence type="ECO:0000256" key="1">
    <source>
        <dbReference type="SAM" id="MobiDB-lite"/>
    </source>
</evidence>
<feature type="region of interest" description="Disordered" evidence="1">
    <location>
        <begin position="1"/>
        <end position="26"/>
    </location>
</feature>
<organism evidence="3 4">
    <name type="scientific">Helianthus annuus</name>
    <name type="common">Common sunflower</name>
    <dbReference type="NCBI Taxonomy" id="4232"/>
    <lineage>
        <taxon>Eukaryota</taxon>
        <taxon>Viridiplantae</taxon>
        <taxon>Streptophyta</taxon>
        <taxon>Embryophyta</taxon>
        <taxon>Tracheophyta</taxon>
        <taxon>Spermatophyta</taxon>
        <taxon>Magnoliopsida</taxon>
        <taxon>eudicotyledons</taxon>
        <taxon>Gunneridae</taxon>
        <taxon>Pentapetalae</taxon>
        <taxon>asterids</taxon>
        <taxon>campanulids</taxon>
        <taxon>Asterales</taxon>
        <taxon>Asteraceae</taxon>
        <taxon>Asteroideae</taxon>
        <taxon>Heliantheae alliance</taxon>
        <taxon>Heliantheae</taxon>
        <taxon>Helianthus</taxon>
    </lineage>
</organism>
<dbReference type="Pfam" id="PF07676">
    <property type="entry name" value="PD40"/>
    <property type="match status" value="1"/>
</dbReference>
<gene>
    <name evidence="3" type="ORF">HannXRQ_Chr12g0365851</name>
    <name evidence="2" type="ORF">HanXRQr2_Chr12g0536591</name>
</gene>
<dbReference type="STRING" id="4232.A0A251T0X1"/>
<accession>A0A251T0X1</accession>
<protein>
    <submittedName>
        <fullName evidence="3">Putative tricorn protease</fullName>
    </submittedName>
    <submittedName>
        <fullName evidence="2">Six-bladed beta-propeller, TolB</fullName>
    </submittedName>
</protein>
<name>A0A251T0X1_HELAN</name>
<keyword evidence="4" id="KW-1185">Reference proteome</keyword>
<dbReference type="AlphaFoldDB" id="A0A251T0X1"/>
<reference evidence="2" key="3">
    <citation type="submission" date="2020-06" db="EMBL/GenBank/DDBJ databases">
        <title>Helianthus annuus Genome sequencing and assembly Release 2.</title>
        <authorList>
            <person name="Gouzy J."/>
            <person name="Langlade N."/>
            <person name="Munos S."/>
        </authorList>
    </citation>
    <scope>NUCLEOTIDE SEQUENCE</scope>
    <source>
        <tissue evidence="2">Leaves</tissue>
    </source>
</reference>
<dbReference type="GO" id="GO:0006508">
    <property type="term" value="P:proteolysis"/>
    <property type="evidence" value="ECO:0007669"/>
    <property type="project" value="UniProtKB-KW"/>
</dbReference>
<keyword evidence="3" id="KW-0645">Protease</keyword>
<dbReference type="SUPFAM" id="SSF69304">
    <property type="entry name" value="Tricorn protease N-terminal domain"/>
    <property type="match status" value="1"/>
</dbReference>
<dbReference type="EMBL" id="CM007901">
    <property type="protein sequence ID" value="OTG04750.1"/>
    <property type="molecule type" value="Genomic_DNA"/>
</dbReference>
<dbReference type="PANTHER" id="PTHR32161">
    <property type="entry name" value="DPP6 N-TERMINAL DOMAIN-LIKE PROTEIN"/>
    <property type="match status" value="1"/>
</dbReference>
<dbReference type="Proteomes" id="UP000215914">
    <property type="component" value="Chromosome 12"/>
</dbReference>
<dbReference type="InParanoid" id="A0A251T0X1"/>
<dbReference type="InterPro" id="IPR011042">
    <property type="entry name" value="6-blade_b-propeller_TolB-like"/>
</dbReference>
<evidence type="ECO:0000313" key="4">
    <source>
        <dbReference type="Proteomes" id="UP000215914"/>
    </source>
</evidence>
<dbReference type="Gene3D" id="2.120.10.30">
    <property type="entry name" value="TolB, C-terminal domain"/>
    <property type="match status" value="1"/>
</dbReference>
<dbReference type="Gramene" id="mRNA:HanXRQr2_Chr12g0536591">
    <property type="protein sequence ID" value="CDS:HanXRQr2_Chr12g0536591.1"/>
    <property type="gene ID" value="HanXRQr2_Chr12g0536591"/>
</dbReference>
<dbReference type="PANTHER" id="PTHR32161:SF9">
    <property type="entry name" value="TOLB PROTEIN-LIKE PROTEIN"/>
    <property type="match status" value="1"/>
</dbReference>
<evidence type="ECO:0000313" key="2">
    <source>
        <dbReference type="EMBL" id="KAF5777514.1"/>
    </source>
</evidence>
<dbReference type="GO" id="GO:0008233">
    <property type="term" value="F:peptidase activity"/>
    <property type="evidence" value="ECO:0007669"/>
    <property type="project" value="UniProtKB-KW"/>
</dbReference>